<organism evidence="3 4">
    <name type="scientific">Phytophthora fragariaefolia</name>
    <dbReference type="NCBI Taxonomy" id="1490495"/>
    <lineage>
        <taxon>Eukaryota</taxon>
        <taxon>Sar</taxon>
        <taxon>Stramenopiles</taxon>
        <taxon>Oomycota</taxon>
        <taxon>Peronosporomycetes</taxon>
        <taxon>Peronosporales</taxon>
        <taxon>Peronosporaceae</taxon>
        <taxon>Phytophthora</taxon>
    </lineage>
</organism>
<dbReference type="PANTHER" id="PTHR34605:SF4">
    <property type="entry name" value="DNA ADENINE METHYLTRANSFERASE"/>
    <property type="match status" value="1"/>
</dbReference>
<sequence>MAATIQELGVLIIDMSAPIGWTSSPAFYGAFGGATPWLPEINNRLHLANEVLRLSMLAILGPAAINEETFSTWETQLQVLGLEFDTSACTISMPQVKLAKALGRGQSLQPVDVPIYMDASNSGLAVINPATRQYIQVQFDAEEQRLIQRASGCSGFNINLREQLCVTLAAWSFGPAWATQHTVLIKAWSDNTSAVSWTNRLASNNPLAQDLNRAIGLAEAVFGFRTLCGHLPGSSNTMADAGPRAWAPPYVKLWTNLLSAWQQIPVPPTLRKVYKTFSSSFSLTRLAPGARPKYPATWRKWSTWCLEHDLHPWLPADIQQHSHQLALFAVHYWCSATRTAGKPLSTTTVLSAVSHISWYQMRERGYSVALHAGQKLAVRGMQRLSPPSRQNEPVTLAILRELRSRCNFRTSHDRVLWGAAVVGFFFLLRRSEYLADGSRVKPYFIHTKDVKFITKQGIKTYSIHMTAAVSVHFWGSKTDQAGSGTTRTLHRSGSPWLCPVLAAWELVQIANSFGSNEALCSTAPSKVLAANTLSNAIKRATQAIGADPTRFGTHSMSSGGVTAMFTAGVDRLAIELFGRWTSDMFEQYTRMNDTVANSLARDMMQGAQSRVSRRGSIQLNTRAGFANTST</sequence>
<accession>A0A9W6XQC2</accession>
<reference evidence="3" key="1">
    <citation type="submission" date="2023-04" db="EMBL/GenBank/DDBJ databases">
        <title>Phytophthora fragariaefolia NBRC 109709.</title>
        <authorList>
            <person name="Ichikawa N."/>
            <person name="Sato H."/>
            <person name="Tonouchi N."/>
        </authorList>
    </citation>
    <scope>NUCLEOTIDE SEQUENCE</scope>
    <source>
        <strain evidence="3">NBRC 109709</strain>
    </source>
</reference>
<evidence type="ECO:0000256" key="1">
    <source>
        <dbReference type="ARBA" id="ARBA00023125"/>
    </source>
</evidence>
<dbReference type="PANTHER" id="PTHR34605">
    <property type="entry name" value="PHAGE_INTEGRASE DOMAIN-CONTAINING PROTEIN"/>
    <property type="match status" value="1"/>
</dbReference>
<proteinExistence type="predicted"/>
<dbReference type="InterPro" id="IPR013762">
    <property type="entry name" value="Integrase-like_cat_sf"/>
</dbReference>
<dbReference type="EMBL" id="BSXT01001679">
    <property type="protein sequence ID" value="GMF44464.1"/>
    <property type="molecule type" value="Genomic_DNA"/>
</dbReference>
<dbReference type="AlphaFoldDB" id="A0A9W6XQC2"/>
<keyword evidence="4" id="KW-1185">Reference proteome</keyword>
<gene>
    <name evidence="3" type="ORF">Pfra01_001549300</name>
</gene>
<protein>
    <submittedName>
        <fullName evidence="3">Unnamed protein product</fullName>
    </submittedName>
</protein>
<dbReference type="Gene3D" id="1.10.443.10">
    <property type="entry name" value="Intergrase catalytic core"/>
    <property type="match status" value="1"/>
</dbReference>
<keyword evidence="1" id="KW-0238">DNA-binding</keyword>
<dbReference type="InterPro" id="IPR011010">
    <property type="entry name" value="DNA_brk_join_enz"/>
</dbReference>
<keyword evidence="2" id="KW-0233">DNA recombination</keyword>
<name>A0A9W6XQC2_9STRA</name>
<dbReference type="GO" id="GO:0006310">
    <property type="term" value="P:DNA recombination"/>
    <property type="evidence" value="ECO:0007669"/>
    <property type="project" value="UniProtKB-KW"/>
</dbReference>
<evidence type="ECO:0000313" key="4">
    <source>
        <dbReference type="Proteomes" id="UP001165121"/>
    </source>
</evidence>
<dbReference type="OrthoDB" id="127629at2759"/>
<dbReference type="Gene3D" id="1.10.150.130">
    <property type="match status" value="1"/>
</dbReference>
<dbReference type="InterPro" id="IPR010998">
    <property type="entry name" value="Integrase_recombinase_N"/>
</dbReference>
<dbReference type="Proteomes" id="UP001165121">
    <property type="component" value="Unassembled WGS sequence"/>
</dbReference>
<dbReference type="GO" id="GO:0003677">
    <property type="term" value="F:DNA binding"/>
    <property type="evidence" value="ECO:0007669"/>
    <property type="project" value="UniProtKB-KW"/>
</dbReference>
<dbReference type="InterPro" id="IPR052925">
    <property type="entry name" value="Phage_Integrase-like_Recomb"/>
</dbReference>
<evidence type="ECO:0000313" key="3">
    <source>
        <dbReference type="EMBL" id="GMF44464.1"/>
    </source>
</evidence>
<dbReference type="GO" id="GO:0015074">
    <property type="term" value="P:DNA integration"/>
    <property type="evidence" value="ECO:0007669"/>
    <property type="project" value="InterPro"/>
</dbReference>
<evidence type="ECO:0000256" key="2">
    <source>
        <dbReference type="ARBA" id="ARBA00023172"/>
    </source>
</evidence>
<comment type="caution">
    <text evidence="3">The sequence shown here is derived from an EMBL/GenBank/DDBJ whole genome shotgun (WGS) entry which is preliminary data.</text>
</comment>
<dbReference type="SUPFAM" id="SSF56349">
    <property type="entry name" value="DNA breaking-rejoining enzymes"/>
    <property type="match status" value="1"/>
</dbReference>